<evidence type="ECO:0000313" key="1">
    <source>
        <dbReference type="EMBL" id="KAK1140045.1"/>
    </source>
</evidence>
<protein>
    <submittedName>
        <fullName evidence="1">Uncharacterized protein</fullName>
    </submittedName>
</protein>
<sequence length="330" mass="36797">MTTHNGSEFGLKFANFSVIQSSYKRVGNHDIGVDMITPRTLPAGKRPIIARFHGGGLVTGDSLYEDWFPKWLLDLAESASAIIISANYRFFPEVAGLDVLDDVEDFWSWLHSTHPKDLLAARSTPIEPDLDRILTAGDSAGGLLSVYLTLSHPDEIRAGTAAYPSLHWDKVPLHPQTWNAKFPDLPVSVYDEYIQNMNVENVASSDRSLKRTPIAAAMSRHRKGYETWIRGSDPSSQSNRLFQLARLEKPDARLPRGGLVIFHGVDDESVPHQASIRFVERAREVLQDKQGGDRIVLALRPGPHGFEAGASLNEEWIDEALRVAVNIWLE</sequence>
<reference evidence="1 2" key="1">
    <citation type="journal article" date="2023" name="ACS Omega">
        <title>Identification of the Neoaspergillic Acid Biosynthesis Gene Cluster by Establishing an In Vitro CRISPR-Ribonucleoprotein Genetic System in Aspergillus melleus.</title>
        <authorList>
            <person name="Yuan B."/>
            <person name="Grau M.F."/>
            <person name="Murata R.M."/>
            <person name="Torok T."/>
            <person name="Venkateswaran K."/>
            <person name="Stajich J.E."/>
            <person name="Wang C.C.C."/>
        </authorList>
    </citation>
    <scope>NUCLEOTIDE SEQUENCE [LARGE SCALE GENOMIC DNA]</scope>
    <source>
        <strain evidence="1 2">IMV 1140</strain>
    </source>
</reference>
<dbReference type="EMBL" id="JAOPJF010000092">
    <property type="protein sequence ID" value="KAK1140045.1"/>
    <property type="molecule type" value="Genomic_DNA"/>
</dbReference>
<evidence type="ECO:0000313" key="2">
    <source>
        <dbReference type="Proteomes" id="UP001177260"/>
    </source>
</evidence>
<organism evidence="1 2">
    <name type="scientific">Aspergillus melleus</name>
    <dbReference type="NCBI Taxonomy" id="138277"/>
    <lineage>
        <taxon>Eukaryota</taxon>
        <taxon>Fungi</taxon>
        <taxon>Dikarya</taxon>
        <taxon>Ascomycota</taxon>
        <taxon>Pezizomycotina</taxon>
        <taxon>Eurotiomycetes</taxon>
        <taxon>Eurotiomycetidae</taxon>
        <taxon>Eurotiales</taxon>
        <taxon>Aspergillaceae</taxon>
        <taxon>Aspergillus</taxon>
        <taxon>Aspergillus subgen. Circumdati</taxon>
    </lineage>
</organism>
<name>A0ACC3AS17_9EURO</name>
<accession>A0ACC3AS17</accession>
<comment type="caution">
    <text evidence="1">The sequence shown here is derived from an EMBL/GenBank/DDBJ whole genome shotgun (WGS) entry which is preliminary data.</text>
</comment>
<proteinExistence type="predicted"/>
<dbReference type="Proteomes" id="UP001177260">
    <property type="component" value="Unassembled WGS sequence"/>
</dbReference>
<gene>
    <name evidence="1" type="ORF">N8T08_010955</name>
</gene>
<keyword evidence="2" id="KW-1185">Reference proteome</keyword>